<gene>
    <name evidence="1" type="ORF">LCGC14_1572200</name>
</gene>
<dbReference type="AlphaFoldDB" id="A0A0F9IJH4"/>
<accession>A0A0F9IJH4</accession>
<comment type="caution">
    <text evidence="1">The sequence shown here is derived from an EMBL/GenBank/DDBJ whole genome shotgun (WGS) entry which is preliminary data.</text>
</comment>
<organism evidence="1">
    <name type="scientific">marine sediment metagenome</name>
    <dbReference type="NCBI Taxonomy" id="412755"/>
    <lineage>
        <taxon>unclassified sequences</taxon>
        <taxon>metagenomes</taxon>
        <taxon>ecological metagenomes</taxon>
    </lineage>
</organism>
<name>A0A0F9IJH4_9ZZZZ</name>
<proteinExistence type="predicted"/>
<feature type="non-terminal residue" evidence="1">
    <location>
        <position position="46"/>
    </location>
</feature>
<sequence length="46" mass="5424">MDYRPVGLEAWGVYLPKERHTSEYISKETRIPKKVIEEKFGLLSKT</sequence>
<evidence type="ECO:0000313" key="1">
    <source>
        <dbReference type="EMBL" id="KKM27687.1"/>
    </source>
</evidence>
<reference evidence="1" key="1">
    <citation type="journal article" date="2015" name="Nature">
        <title>Complex archaea that bridge the gap between prokaryotes and eukaryotes.</title>
        <authorList>
            <person name="Spang A."/>
            <person name="Saw J.H."/>
            <person name="Jorgensen S.L."/>
            <person name="Zaremba-Niedzwiedzka K."/>
            <person name="Martijn J."/>
            <person name="Lind A.E."/>
            <person name="van Eijk R."/>
            <person name="Schleper C."/>
            <person name="Guy L."/>
            <person name="Ettema T.J."/>
        </authorList>
    </citation>
    <scope>NUCLEOTIDE SEQUENCE</scope>
</reference>
<dbReference type="EMBL" id="LAZR01012274">
    <property type="protein sequence ID" value="KKM27687.1"/>
    <property type="molecule type" value="Genomic_DNA"/>
</dbReference>
<protein>
    <submittedName>
        <fullName evidence="1">Uncharacterized protein</fullName>
    </submittedName>
</protein>